<feature type="compositionally biased region" description="Basic and acidic residues" evidence="2">
    <location>
        <begin position="376"/>
        <end position="395"/>
    </location>
</feature>
<dbReference type="Pfam" id="PF14226">
    <property type="entry name" value="DIOX_N"/>
    <property type="match status" value="1"/>
</dbReference>
<feature type="domain" description="Fe2OG dioxygenase" evidence="3">
    <location>
        <begin position="720"/>
        <end position="830"/>
    </location>
</feature>
<sequence>MRILPVLQEVKRRRTIHAKMMIHAEDWDAGTHNCTDTLVAAGERLHEAYLRKRNTYEAEKEELALIDANLSSAVHELRLLQILAVNCSESYDFAEEGMEASLAAVAPEVLQKAPSGRQGFELKAEEHLRKFARELHGRAQSILDDQRVALEHAKSAMKNASKAEQQVDGIKKTYEDQKDKLNILREAMIEAEEEALCFDGLLEQATELIVRADLYRARQPSDLAAAGYAVSWKFQVWSFLHYLTATFELLVMMLIALDLAHAHYWKQALEVIEFLQGEWTNAEDSSENYFVMGTSVSWYRPKSWEDGNEHKEPLKLVPKSKRRPKPPENEPKAEGASDPAEGTPAIEAEASWFDNGLQMAQGVQGRGLSFQTVSTLDDRSKNSNHAKTEPEVPGKAKEQVEVELAEVAEVVEIMCGESKVIVDRVVPVSFGHAVSGWEKEQLCRSAKVLGHGEHWCPDEDGVKGSDSGEEELVDGKTDHKIKGIGDFMDDLMEGFAELYRAPWLNSLGREQSAAQLRIYRLADPKIEAQRCGEVGTGLRSIFAITQVPEISLKSFYKAEADSNLEGRLPVRVTSLLCRLQIQIVGHLVLACSELRNACEEVGFFVLTDHGICDALMESLRKECTAFFKRPPQSNVLGMVSSTDSRFLWLDHVPCDDGPAWSLGPVHGRGSMPWQLDQEEFATVWTAYYAEVEKLVARLMSLFAVAMHLPATTFDSALKNHRSSMRAILYPELAEADFEQTSEVIRSPEHTDWGCVTVLLADPEVSGLEICDKDGGWTSIQPQRHALVVNLGELLQWWTGGKWLATPHRVLARPDSAGERLSCPYFGLVNRETLLQPLLAESGNHEGITAGEFLQNHERYSDPPKTRGQDTSLKR</sequence>
<evidence type="ECO:0000313" key="4">
    <source>
        <dbReference type="EMBL" id="CAK9041723.1"/>
    </source>
</evidence>
<evidence type="ECO:0000313" key="5">
    <source>
        <dbReference type="Proteomes" id="UP001642484"/>
    </source>
</evidence>
<dbReference type="PROSITE" id="PS51471">
    <property type="entry name" value="FE2OG_OXY"/>
    <property type="match status" value="1"/>
</dbReference>
<dbReference type="InterPro" id="IPR044861">
    <property type="entry name" value="IPNS-like_FE2OG_OXY"/>
</dbReference>
<evidence type="ECO:0000259" key="3">
    <source>
        <dbReference type="PROSITE" id="PS51471"/>
    </source>
</evidence>
<comment type="caution">
    <text evidence="4">The sequence shown here is derived from an EMBL/GenBank/DDBJ whole genome shotgun (WGS) entry which is preliminary data.</text>
</comment>
<proteinExistence type="predicted"/>
<dbReference type="InterPro" id="IPR005123">
    <property type="entry name" value="Oxoglu/Fe-dep_dioxygenase_dom"/>
</dbReference>
<gene>
    <name evidence="4" type="ORF">CCMP2556_LOCUS22330</name>
</gene>
<dbReference type="Gene3D" id="2.60.120.330">
    <property type="entry name" value="B-lactam Antibiotic, Isopenicillin N Synthase, Chain"/>
    <property type="match status" value="1"/>
</dbReference>
<evidence type="ECO:0000256" key="1">
    <source>
        <dbReference type="SAM" id="Coils"/>
    </source>
</evidence>
<feature type="coiled-coil region" evidence="1">
    <location>
        <begin position="153"/>
        <end position="194"/>
    </location>
</feature>
<feature type="region of interest" description="Disordered" evidence="2">
    <location>
        <begin position="851"/>
        <end position="874"/>
    </location>
</feature>
<keyword evidence="5" id="KW-1185">Reference proteome</keyword>
<organism evidence="4 5">
    <name type="scientific">Durusdinium trenchii</name>
    <dbReference type="NCBI Taxonomy" id="1381693"/>
    <lineage>
        <taxon>Eukaryota</taxon>
        <taxon>Sar</taxon>
        <taxon>Alveolata</taxon>
        <taxon>Dinophyceae</taxon>
        <taxon>Suessiales</taxon>
        <taxon>Symbiodiniaceae</taxon>
        <taxon>Durusdinium</taxon>
    </lineage>
</organism>
<dbReference type="SUPFAM" id="SSF51197">
    <property type="entry name" value="Clavaminate synthase-like"/>
    <property type="match status" value="1"/>
</dbReference>
<accession>A0ABP0LRY5</accession>
<evidence type="ECO:0000256" key="2">
    <source>
        <dbReference type="SAM" id="MobiDB-lite"/>
    </source>
</evidence>
<dbReference type="Pfam" id="PF03171">
    <property type="entry name" value="2OG-FeII_Oxy"/>
    <property type="match status" value="1"/>
</dbReference>
<dbReference type="Proteomes" id="UP001642484">
    <property type="component" value="Unassembled WGS sequence"/>
</dbReference>
<name>A0ABP0LRY5_9DINO</name>
<feature type="region of interest" description="Disordered" evidence="2">
    <location>
        <begin position="309"/>
        <end position="342"/>
    </location>
</feature>
<dbReference type="EMBL" id="CAXAMN010013780">
    <property type="protein sequence ID" value="CAK9041723.1"/>
    <property type="molecule type" value="Genomic_DNA"/>
</dbReference>
<keyword evidence="1" id="KW-0175">Coiled coil</keyword>
<protein>
    <recommendedName>
        <fullName evidence="3">Fe2OG dioxygenase domain-containing protein</fullName>
    </recommendedName>
</protein>
<dbReference type="PANTHER" id="PTHR47990">
    <property type="entry name" value="2-OXOGLUTARATE (2OG) AND FE(II)-DEPENDENT OXYGENASE SUPERFAMILY PROTEIN-RELATED"/>
    <property type="match status" value="1"/>
</dbReference>
<dbReference type="InterPro" id="IPR050231">
    <property type="entry name" value="Iron_ascorbate_oxido_reductase"/>
</dbReference>
<feature type="region of interest" description="Disordered" evidence="2">
    <location>
        <begin position="375"/>
        <end position="395"/>
    </location>
</feature>
<feature type="compositionally biased region" description="Basic and acidic residues" evidence="2">
    <location>
        <begin position="325"/>
        <end position="335"/>
    </location>
</feature>
<feature type="compositionally biased region" description="Basic and acidic residues" evidence="2">
    <location>
        <begin position="854"/>
        <end position="874"/>
    </location>
</feature>
<dbReference type="InterPro" id="IPR027443">
    <property type="entry name" value="IPNS-like_sf"/>
</dbReference>
<dbReference type="InterPro" id="IPR026992">
    <property type="entry name" value="DIOX_N"/>
</dbReference>
<reference evidence="4 5" key="1">
    <citation type="submission" date="2024-02" db="EMBL/GenBank/DDBJ databases">
        <authorList>
            <person name="Chen Y."/>
            <person name="Shah S."/>
            <person name="Dougan E. K."/>
            <person name="Thang M."/>
            <person name="Chan C."/>
        </authorList>
    </citation>
    <scope>NUCLEOTIDE SEQUENCE [LARGE SCALE GENOMIC DNA]</scope>
</reference>